<name>A0A1E2VB58_9GAMM</name>
<keyword evidence="4" id="KW-1185">Reference proteome</keyword>
<sequence>MVAFVIVLTLVMLLAGVFGGLINYFLLNQSNRDTTKMARCVVVGVGAAFLVPVVLDLVGSEMVTQSQDDAGKLLIYIGLCLIAAIASRVVVTNDVDRTLQASEAAKQDVEAIAADVRQLRELLLPMVETETEMAALSEEDQALVDGLDVASTQTLKVLGTGRHIFRTQESLLNDVEMDEQSLHKSLQVLMQKGLASKVTTEWGLRWFLNERGRRMAENVI</sequence>
<feature type="transmembrane region" description="Helical" evidence="1">
    <location>
        <begin position="73"/>
        <end position="91"/>
    </location>
</feature>
<protein>
    <recommendedName>
        <fullName evidence="2">YEATS-Like-Associating Three TM domain-containing protein</fullName>
    </recommendedName>
</protein>
<gene>
    <name evidence="3" type="ORF">BFW38_10340</name>
</gene>
<feature type="transmembrane region" description="Helical" evidence="1">
    <location>
        <begin position="38"/>
        <end position="58"/>
    </location>
</feature>
<dbReference type="RefSeq" id="WP_068998500.1">
    <property type="nucleotide sequence ID" value="NZ_MDTQ01000001.1"/>
</dbReference>
<keyword evidence="1" id="KW-0472">Membrane</keyword>
<dbReference type="Proteomes" id="UP000094291">
    <property type="component" value="Unassembled WGS sequence"/>
</dbReference>
<dbReference type="InterPro" id="IPR046890">
    <property type="entry name" value="YLATT"/>
</dbReference>
<feature type="transmembrane region" description="Helical" evidence="1">
    <location>
        <begin position="6"/>
        <end position="26"/>
    </location>
</feature>
<feature type="domain" description="YEATS-Like-Associating Three TM" evidence="2">
    <location>
        <begin position="5"/>
        <end position="110"/>
    </location>
</feature>
<evidence type="ECO:0000259" key="2">
    <source>
        <dbReference type="Pfam" id="PF20303"/>
    </source>
</evidence>
<accession>A0A1E2VB58</accession>
<evidence type="ECO:0000256" key="1">
    <source>
        <dbReference type="SAM" id="Phobius"/>
    </source>
</evidence>
<keyword evidence="1" id="KW-0812">Transmembrane</keyword>
<dbReference type="AlphaFoldDB" id="A0A1E2VB58"/>
<proteinExistence type="predicted"/>
<comment type="caution">
    <text evidence="3">The sequence shown here is derived from an EMBL/GenBank/DDBJ whole genome shotgun (WGS) entry which is preliminary data.</text>
</comment>
<dbReference type="OrthoDB" id="6117266at2"/>
<organism evidence="3 4">
    <name type="scientific">Terasakiispira papahanaumokuakeensis</name>
    <dbReference type="NCBI Taxonomy" id="197479"/>
    <lineage>
        <taxon>Bacteria</taxon>
        <taxon>Pseudomonadati</taxon>
        <taxon>Pseudomonadota</taxon>
        <taxon>Gammaproteobacteria</taxon>
        <taxon>Oceanospirillales</taxon>
        <taxon>Terasakiispira</taxon>
    </lineage>
</organism>
<dbReference type="STRING" id="197479.BFW38_10340"/>
<dbReference type="Pfam" id="PF20303">
    <property type="entry name" value="YLATT"/>
    <property type="match status" value="1"/>
</dbReference>
<dbReference type="EMBL" id="MDTQ01000001">
    <property type="protein sequence ID" value="ODC03885.1"/>
    <property type="molecule type" value="Genomic_DNA"/>
</dbReference>
<evidence type="ECO:0000313" key="4">
    <source>
        <dbReference type="Proteomes" id="UP000094291"/>
    </source>
</evidence>
<keyword evidence="1" id="KW-1133">Transmembrane helix</keyword>
<evidence type="ECO:0000313" key="3">
    <source>
        <dbReference type="EMBL" id="ODC03885.1"/>
    </source>
</evidence>
<reference evidence="3 4" key="1">
    <citation type="submission" date="2016-08" db="EMBL/GenBank/DDBJ databases">
        <authorList>
            <person name="Seilhamer J.J."/>
        </authorList>
    </citation>
    <scope>NUCLEOTIDE SEQUENCE [LARGE SCALE GENOMIC DNA]</scope>
    <source>
        <strain evidence="3 4">PH27A</strain>
    </source>
</reference>